<comment type="similarity">
    <text evidence="2 6">Belongs to the flagella basal body rod proteins family.</text>
</comment>
<feature type="domain" description="Flagellar basal body rod protein N-terminal" evidence="7">
    <location>
        <begin position="12"/>
        <end position="39"/>
    </location>
</feature>
<sequence length="131" mass="14549">MTIDLDSYLGVHAKALLIRDQRASQLANNLANADTPNYKARDIDFNETLKQAMSSSSAGRMITDQPGHIVAKNGYSSQIMYRIPTQSSLDGNTVDKDIETTEFLRNSLSYQASLTFLDSKIKNMMLALRGE</sequence>
<dbReference type="Pfam" id="PF00460">
    <property type="entry name" value="Flg_bb_rod"/>
    <property type="match status" value="1"/>
</dbReference>
<comment type="function">
    <text evidence="5 6">Structural component of flagellum, the bacterial motility apparatus. Part of the rod structure of flagellar basal body.</text>
</comment>
<dbReference type="AlphaFoldDB" id="A0A0W0TF39"/>
<dbReference type="PIRSF" id="PIRSF002889">
    <property type="entry name" value="Rod_FlgB"/>
    <property type="match status" value="1"/>
</dbReference>
<keyword evidence="8" id="KW-0282">Flagellum</keyword>
<protein>
    <recommendedName>
        <fullName evidence="3 6">Flagellar basal body rod protein FlgB</fullName>
    </recommendedName>
</protein>
<keyword evidence="8" id="KW-0969">Cilium</keyword>
<reference evidence="8 9" key="1">
    <citation type="submission" date="2015-11" db="EMBL/GenBank/DDBJ databases">
        <title>Genomic analysis of 38 Legionella species identifies large and diverse effector repertoires.</title>
        <authorList>
            <person name="Burstein D."/>
            <person name="Amaro F."/>
            <person name="Zusman T."/>
            <person name="Lifshitz Z."/>
            <person name="Cohen O."/>
            <person name="Gilbert J.A."/>
            <person name="Pupko T."/>
            <person name="Shuman H.A."/>
            <person name="Segal G."/>
        </authorList>
    </citation>
    <scope>NUCLEOTIDE SEQUENCE [LARGE SCALE GENOMIC DNA]</scope>
    <source>
        <strain evidence="8 9">SE-32A-C8</strain>
    </source>
</reference>
<keyword evidence="9" id="KW-1185">Reference proteome</keyword>
<comment type="subcellular location">
    <subcellularLocation>
        <location evidence="1 6">Bacterial flagellum basal body</location>
    </subcellularLocation>
</comment>
<dbReference type="OrthoDB" id="9788334at2"/>
<dbReference type="GO" id="GO:0030694">
    <property type="term" value="C:bacterial-type flagellum basal body, rod"/>
    <property type="evidence" value="ECO:0007669"/>
    <property type="project" value="InterPro"/>
</dbReference>
<keyword evidence="4 6" id="KW-0975">Bacterial flagellum</keyword>
<evidence type="ECO:0000256" key="2">
    <source>
        <dbReference type="ARBA" id="ARBA00009677"/>
    </source>
</evidence>
<proteinExistence type="inferred from homology"/>
<keyword evidence="8" id="KW-0966">Cell projection</keyword>
<dbReference type="RefSeq" id="WP_058527463.1">
    <property type="nucleotide sequence ID" value="NZ_CAAAHY010000026.1"/>
</dbReference>
<evidence type="ECO:0000313" key="8">
    <source>
        <dbReference type="EMBL" id="KTC94178.1"/>
    </source>
</evidence>
<evidence type="ECO:0000256" key="3">
    <source>
        <dbReference type="ARBA" id="ARBA00014376"/>
    </source>
</evidence>
<dbReference type="PANTHER" id="PTHR30435">
    <property type="entry name" value="FLAGELLAR PROTEIN"/>
    <property type="match status" value="1"/>
</dbReference>
<dbReference type="InterPro" id="IPR001444">
    <property type="entry name" value="Flag_bb_rod_N"/>
</dbReference>
<evidence type="ECO:0000256" key="1">
    <source>
        <dbReference type="ARBA" id="ARBA00004117"/>
    </source>
</evidence>
<dbReference type="STRING" id="448.Lery_2345"/>
<comment type="subunit">
    <text evidence="6">The basal body constitutes a major portion of the flagellar organelle and consists of a number of rings mounted on a central rod.</text>
</comment>
<comment type="caution">
    <text evidence="8">The sequence shown here is derived from an EMBL/GenBank/DDBJ whole genome shotgun (WGS) entry which is preliminary data.</text>
</comment>
<evidence type="ECO:0000259" key="7">
    <source>
        <dbReference type="Pfam" id="PF00460"/>
    </source>
</evidence>
<dbReference type="PATRIC" id="fig|448.7.peg.2464"/>
<dbReference type="EMBL" id="LNYA01000034">
    <property type="protein sequence ID" value="KTC94178.1"/>
    <property type="molecule type" value="Genomic_DNA"/>
</dbReference>
<evidence type="ECO:0000256" key="6">
    <source>
        <dbReference type="PIRNR" id="PIRNR002889"/>
    </source>
</evidence>
<dbReference type="InterPro" id="IPR006300">
    <property type="entry name" value="FlgB"/>
</dbReference>
<dbReference type="PANTHER" id="PTHR30435:SF12">
    <property type="entry name" value="FLAGELLAR BASAL BODY ROD PROTEIN FLGB"/>
    <property type="match status" value="1"/>
</dbReference>
<evidence type="ECO:0000256" key="4">
    <source>
        <dbReference type="ARBA" id="ARBA00023143"/>
    </source>
</evidence>
<dbReference type="GO" id="GO:0071978">
    <property type="term" value="P:bacterial-type flagellum-dependent swarming motility"/>
    <property type="evidence" value="ECO:0007669"/>
    <property type="project" value="TreeGrafter"/>
</dbReference>
<evidence type="ECO:0000313" key="9">
    <source>
        <dbReference type="Proteomes" id="UP000054773"/>
    </source>
</evidence>
<name>A0A0W0TF39_LEGER</name>
<dbReference type="Proteomes" id="UP000054773">
    <property type="component" value="Unassembled WGS sequence"/>
</dbReference>
<gene>
    <name evidence="8" type="primary">flgB</name>
    <name evidence="8" type="ORF">Lery_2345</name>
</gene>
<accession>A0A0W0TF39</accession>
<dbReference type="NCBIfam" id="TIGR01396">
    <property type="entry name" value="FlgB"/>
    <property type="match status" value="1"/>
</dbReference>
<evidence type="ECO:0000256" key="5">
    <source>
        <dbReference type="ARBA" id="ARBA00024934"/>
    </source>
</evidence>
<organism evidence="8 9">
    <name type="scientific">Legionella erythra</name>
    <dbReference type="NCBI Taxonomy" id="448"/>
    <lineage>
        <taxon>Bacteria</taxon>
        <taxon>Pseudomonadati</taxon>
        <taxon>Pseudomonadota</taxon>
        <taxon>Gammaproteobacteria</taxon>
        <taxon>Legionellales</taxon>
        <taxon>Legionellaceae</taxon>
        <taxon>Legionella</taxon>
    </lineage>
</organism>